<feature type="domain" description="Signal transduction histidine kinase internal region" evidence="2">
    <location>
        <begin position="160"/>
        <end position="238"/>
    </location>
</feature>
<dbReference type="GO" id="GO:0000155">
    <property type="term" value="F:phosphorelay sensor kinase activity"/>
    <property type="evidence" value="ECO:0007669"/>
    <property type="project" value="InterPro"/>
</dbReference>
<dbReference type="InterPro" id="IPR050640">
    <property type="entry name" value="Bact_2-comp_sensor_kinase"/>
</dbReference>
<evidence type="ECO:0000313" key="4">
    <source>
        <dbReference type="Proteomes" id="UP000309215"/>
    </source>
</evidence>
<keyword evidence="1" id="KW-0812">Transmembrane</keyword>
<keyword evidence="4" id="KW-1185">Reference proteome</keyword>
<dbReference type="Gene3D" id="3.30.565.10">
    <property type="entry name" value="Histidine kinase-like ATPase, C-terminal domain"/>
    <property type="match status" value="1"/>
</dbReference>
<keyword evidence="3" id="KW-0418">Kinase</keyword>
<evidence type="ECO:0000313" key="3">
    <source>
        <dbReference type="EMBL" id="TKD07951.1"/>
    </source>
</evidence>
<dbReference type="PANTHER" id="PTHR34220">
    <property type="entry name" value="SENSOR HISTIDINE KINASE YPDA"/>
    <property type="match status" value="1"/>
</dbReference>
<gene>
    <name evidence="3" type="ORF">E8A74_16855</name>
</gene>
<feature type="transmembrane region" description="Helical" evidence="1">
    <location>
        <begin position="30"/>
        <end position="47"/>
    </location>
</feature>
<accession>A0A4U1JCC4</accession>
<dbReference type="InterPro" id="IPR010559">
    <property type="entry name" value="Sig_transdc_His_kin_internal"/>
</dbReference>
<keyword evidence="1" id="KW-0472">Membrane</keyword>
<protein>
    <submittedName>
        <fullName evidence="3">Sensor histidine kinase</fullName>
    </submittedName>
</protein>
<dbReference type="Pfam" id="PF06580">
    <property type="entry name" value="His_kinase"/>
    <property type="match status" value="1"/>
</dbReference>
<evidence type="ECO:0000256" key="1">
    <source>
        <dbReference type="SAM" id="Phobius"/>
    </source>
</evidence>
<dbReference type="AlphaFoldDB" id="A0A4U1JCC4"/>
<keyword evidence="1" id="KW-1133">Transmembrane helix</keyword>
<dbReference type="OrthoDB" id="2514702at2"/>
<dbReference type="GO" id="GO:0016020">
    <property type="term" value="C:membrane"/>
    <property type="evidence" value="ECO:0007669"/>
    <property type="project" value="InterPro"/>
</dbReference>
<keyword evidence="3" id="KW-0808">Transferase</keyword>
<sequence>MTANVASGPEEPSEPLALATLRALAAPRRLVPILVVIVSLLIAQARSGGSASLAVGVALCASFTLLAPVSWRVIAADRPTLLRILVYAALGVIVVFGIGGVIPRWFRLPPSLLTAPWNLLSSLALYWVGGWGLGRDIDLEARLVAQRARAEKLAREAERAQLLALRAHLDPHFLFNTLNAIAEWCRVDGAVAEQAVLRLASMLRAVLAGVRAEWWPLEQELALVRTLFELFSLRDPSRFTVVTEIDPDASPWPVPPLVLLPLAENAMKHGPGAGHEGEVRLVIQCTKGALRITLSNPGPYTGPRSGSDGLPTVERRLALAYDGRARLAIRGEGDHTRVDLELPEVTS</sequence>
<feature type="transmembrane region" description="Helical" evidence="1">
    <location>
        <begin position="81"/>
        <end position="102"/>
    </location>
</feature>
<reference evidence="3 4" key="1">
    <citation type="submission" date="2019-04" db="EMBL/GenBank/DDBJ databases">
        <authorList>
            <person name="Li Y."/>
            <person name="Wang J."/>
        </authorList>
    </citation>
    <scope>NUCLEOTIDE SEQUENCE [LARGE SCALE GENOMIC DNA]</scope>
    <source>
        <strain evidence="3 4">DSM 14668</strain>
    </source>
</reference>
<name>A0A4U1JCC4_9BACT</name>
<dbReference type="PANTHER" id="PTHR34220:SF7">
    <property type="entry name" value="SENSOR HISTIDINE KINASE YPDA"/>
    <property type="match status" value="1"/>
</dbReference>
<dbReference type="InterPro" id="IPR036890">
    <property type="entry name" value="HATPase_C_sf"/>
</dbReference>
<dbReference type="Proteomes" id="UP000309215">
    <property type="component" value="Unassembled WGS sequence"/>
</dbReference>
<comment type="caution">
    <text evidence="3">The sequence shown here is derived from an EMBL/GenBank/DDBJ whole genome shotgun (WGS) entry which is preliminary data.</text>
</comment>
<dbReference type="SUPFAM" id="SSF55874">
    <property type="entry name" value="ATPase domain of HSP90 chaperone/DNA topoisomerase II/histidine kinase"/>
    <property type="match status" value="1"/>
</dbReference>
<dbReference type="EMBL" id="SSMQ01000015">
    <property type="protein sequence ID" value="TKD07951.1"/>
    <property type="molecule type" value="Genomic_DNA"/>
</dbReference>
<feature type="transmembrane region" description="Helical" evidence="1">
    <location>
        <begin position="53"/>
        <end position="74"/>
    </location>
</feature>
<organism evidence="3 4">
    <name type="scientific">Polyangium fumosum</name>
    <dbReference type="NCBI Taxonomy" id="889272"/>
    <lineage>
        <taxon>Bacteria</taxon>
        <taxon>Pseudomonadati</taxon>
        <taxon>Myxococcota</taxon>
        <taxon>Polyangia</taxon>
        <taxon>Polyangiales</taxon>
        <taxon>Polyangiaceae</taxon>
        <taxon>Polyangium</taxon>
    </lineage>
</organism>
<proteinExistence type="predicted"/>
<evidence type="ECO:0000259" key="2">
    <source>
        <dbReference type="Pfam" id="PF06580"/>
    </source>
</evidence>